<dbReference type="Pfam" id="PF07583">
    <property type="entry name" value="PSCyt2"/>
    <property type="match status" value="1"/>
</dbReference>
<dbReference type="GO" id="GO:0020037">
    <property type="term" value="F:heme binding"/>
    <property type="evidence" value="ECO:0007669"/>
    <property type="project" value="InterPro"/>
</dbReference>
<evidence type="ECO:0000259" key="1">
    <source>
        <dbReference type="Pfam" id="PF07583"/>
    </source>
</evidence>
<proteinExistence type="predicted"/>
<keyword evidence="5" id="KW-1185">Reference proteome</keyword>
<reference evidence="4 5" key="1">
    <citation type="submission" date="2016-10" db="EMBL/GenBank/DDBJ databases">
        <authorList>
            <person name="de Groot N.N."/>
        </authorList>
    </citation>
    <scope>NUCLEOTIDE SEQUENCE [LARGE SCALE GENOMIC DNA]</scope>
    <source>
        <strain evidence="4 5">DSM 19886</strain>
    </source>
</reference>
<dbReference type="InterPro" id="IPR036909">
    <property type="entry name" value="Cyt_c-like_dom_sf"/>
</dbReference>
<feature type="domain" description="Cytochrome C Planctomycete-type" evidence="3">
    <location>
        <begin position="52"/>
        <end position="113"/>
    </location>
</feature>
<dbReference type="InterPro" id="IPR011444">
    <property type="entry name" value="DUF1549"/>
</dbReference>
<dbReference type="EMBL" id="FNGV01000008">
    <property type="protein sequence ID" value="SDM36978.1"/>
    <property type="molecule type" value="Genomic_DNA"/>
</dbReference>
<dbReference type="Proteomes" id="UP000199440">
    <property type="component" value="Unassembled WGS sequence"/>
</dbReference>
<dbReference type="AlphaFoldDB" id="A0A1G9SNC5"/>
<evidence type="ECO:0000259" key="3">
    <source>
        <dbReference type="Pfam" id="PF07635"/>
    </source>
</evidence>
<dbReference type="InterPro" id="IPR011429">
    <property type="entry name" value="Cyt_c_Planctomycete-type"/>
</dbReference>
<organism evidence="4 5">
    <name type="scientific">Kriegella aquimaris</name>
    <dbReference type="NCBI Taxonomy" id="192904"/>
    <lineage>
        <taxon>Bacteria</taxon>
        <taxon>Pseudomonadati</taxon>
        <taxon>Bacteroidota</taxon>
        <taxon>Flavobacteriia</taxon>
        <taxon>Flavobacteriales</taxon>
        <taxon>Flavobacteriaceae</taxon>
        <taxon>Kriegella</taxon>
    </lineage>
</organism>
<dbReference type="GO" id="GO:0009055">
    <property type="term" value="F:electron transfer activity"/>
    <property type="evidence" value="ECO:0007669"/>
    <property type="project" value="InterPro"/>
</dbReference>
<dbReference type="Pfam" id="PF07587">
    <property type="entry name" value="PSD1"/>
    <property type="match status" value="1"/>
</dbReference>
<dbReference type="PANTHER" id="PTHR35889:SF3">
    <property type="entry name" value="F-BOX DOMAIN-CONTAINING PROTEIN"/>
    <property type="match status" value="1"/>
</dbReference>
<evidence type="ECO:0000313" key="5">
    <source>
        <dbReference type="Proteomes" id="UP000199440"/>
    </source>
</evidence>
<name>A0A1G9SNC5_9FLAO</name>
<feature type="domain" description="DUF1553" evidence="2">
    <location>
        <begin position="703"/>
        <end position="956"/>
    </location>
</feature>
<dbReference type="InterPro" id="IPR022655">
    <property type="entry name" value="DUF1553"/>
</dbReference>
<sequence length="996" mass="112610">MLFYGKRSFFRGLVFFFVVLHISCGDSKEFTEPLPETVDFNFHIKPILVQNCYLCHGPDVSSRKADLRLDVYEGATAELEEGGHAIVPGKPSKSLLVARINNVEEDMIMPPPDSNLKLTDREKALLEKWIDQGAEWKEHWAFIKPTTDLATNDKLAIDNLINEQLAKKGLEKSAVADKNVLIRRVAYLLTGLPPSPTDVESFITDNSKDAYEKMVDRYLNSPAYGERWARHWMDLVRYAETKGHEFDYTITGAWKYRDYLIRAFNEDLPYDQLLKEHLAGDLMQKKRYDAASGNPESPLGTAFYAMGEGTHSPVDIRQDEADRIDNMIDVTSKTFQGLTVSCAKCHDHKFDPISAADYYAFYGIMESTRFSPVPADLSREDEKTVKTVNDLKTYMSQLVADKWSEGLKASEKEALAQNTAVAEESATDYQVLGDFRNADFGGWVSDGLAFGQETTLGNPLVDKATGRLMGLDEGRASSKTFGAGVFGVLRSPDFVLNTDFIGVKARGKNSLVRIVIDNFQLIQNPIYGNIQQKVGESEWNNYKLKVGPWKGHKAYIEILPGEYNRHDYILPEDAYVEAEYVIAYDSLWPKEIRHKIPKGTLTANSNKPLALSSKLVKSLNGKLKKGQLPDRIPELKTALDSSLNLEKSLVNTSFFYGVNDGFAINSPIFNRGSYQEPSEEKIPRRFLSALPLGDVPFKSKGSGRLELAEAMLHKDNPLTSRVMVNRIWHHLFGKGIVETVDNFGLQGKLPSHPKLLDYLAVKFQDDGWSIKKMIRHIVTSEVFKRSAVRSDALAEKDPINIYLASFPVRRLESEAIRDALLVVSGSMDSTLYGPPIKTHLTEFMQGRGRPNKSGPLDGAGRRSIYQEVRRNFLEPMMVTFDRPIPFSTFGKRNVTNVPSQSLIIMNDPFVVQQAERMAKQLLAQKELTFDQKIEWIYMRTFSRKPSAEELAKAATFIEVLRGMENQSEEEGLDKETNIWKDYCHSIFNLKEFIYLI</sequence>
<dbReference type="STRING" id="192904.SAMN04488514_10837"/>
<protein>
    <submittedName>
        <fullName evidence="4">Planctomycete cytochrome C</fullName>
    </submittedName>
</protein>
<evidence type="ECO:0000313" key="4">
    <source>
        <dbReference type="EMBL" id="SDM36978.1"/>
    </source>
</evidence>
<dbReference type="OrthoDB" id="830784at2"/>
<dbReference type="RefSeq" id="WP_089891303.1">
    <property type="nucleotide sequence ID" value="NZ_FNGV01000008.1"/>
</dbReference>
<accession>A0A1G9SNC5</accession>
<dbReference type="Pfam" id="PF07635">
    <property type="entry name" value="PSCyt1"/>
    <property type="match status" value="1"/>
</dbReference>
<evidence type="ECO:0000259" key="2">
    <source>
        <dbReference type="Pfam" id="PF07587"/>
    </source>
</evidence>
<dbReference type="PANTHER" id="PTHR35889">
    <property type="entry name" value="CYCLOINULO-OLIGOSACCHARIDE FRUCTANOTRANSFERASE-RELATED"/>
    <property type="match status" value="1"/>
</dbReference>
<feature type="domain" description="DUF1549" evidence="1">
    <location>
        <begin position="157"/>
        <end position="369"/>
    </location>
</feature>
<dbReference type="SUPFAM" id="SSF46626">
    <property type="entry name" value="Cytochrome c"/>
    <property type="match status" value="1"/>
</dbReference>
<gene>
    <name evidence="4" type="ORF">SAMN04488514_10837</name>
</gene>